<dbReference type="Proteomes" id="UP001186974">
    <property type="component" value="Unassembled WGS sequence"/>
</dbReference>
<reference evidence="1" key="1">
    <citation type="submission" date="2024-09" db="EMBL/GenBank/DDBJ databases">
        <title>Black Yeasts Isolated from many extreme environments.</title>
        <authorList>
            <person name="Coleine C."/>
            <person name="Stajich J.E."/>
            <person name="Selbmann L."/>
        </authorList>
    </citation>
    <scope>NUCLEOTIDE SEQUENCE</scope>
    <source>
        <strain evidence="1">CCFEE 5737</strain>
    </source>
</reference>
<evidence type="ECO:0000313" key="2">
    <source>
        <dbReference type="Proteomes" id="UP001186974"/>
    </source>
</evidence>
<protein>
    <submittedName>
        <fullName evidence="1">Uncharacterized protein</fullName>
    </submittedName>
</protein>
<gene>
    <name evidence="1" type="ORF">LTS18_010235</name>
</gene>
<accession>A0ACC3CZW5</accession>
<dbReference type="EMBL" id="JAWDJW010009175">
    <property type="protein sequence ID" value="KAK3059702.1"/>
    <property type="molecule type" value="Genomic_DNA"/>
</dbReference>
<organism evidence="1 2">
    <name type="scientific">Coniosporium uncinatum</name>
    <dbReference type="NCBI Taxonomy" id="93489"/>
    <lineage>
        <taxon>Eukaryota</taxon>
        <taxon>Fungi</taxon>
        <taxon>Dikarya</taxon>
        <taxon>Ascomycota</taxon>
        <taxon>Pezizomycotina</taxon>
        <taxon>Dothideomycetes</taxon>
        <taxon>Dothideomycetes incertae sedis</taxon>
        <taxon>Coniosporium</taxon>
    </lineage>
</organism>
<keyword evidence="2" id="KW-1185">Reference proteome</keyword>
<evidence type="ECO:0000313" key="1">
    <source>
        <dbReference type="EMBL" id="KAK3059702.1"/>
    </source>
</evidence>
<feature type="non-terminal residue" evidence="1">
    <location>
        <position position="1"/>
    </location>
</feature>
<name>A0ACC3CZW5_9PEZI</name>
<proteinExistence type="predicted"/>
<comment type="caution">
    <text evidence="1">The sequence shown here is derived from an EMBL/GenBank/DDBJ whole genome shotgun (WGS) entry which is preliminary data.</text>
</comment>
<sequence>GQHTLPDGTQLYTKTWTPEDLSTTKARLVFIHGFSDHCNTYSVLFPTLASKGISVHTFDQRGWGRSVSKPSDRGLTGPTSQVLSDMNSFITSLPPPPTSTPTPLFLMGHSMGGAQTLYFASHGPATTRALIRGYLAESPFISLSSATRPNVAVVWAGKLAAKILPHRQMKNVLDAQLLSRDEAVQRAFVEDELCHDTGTLEGLAGMLDRAAKLEGGEVKIGKEAGEGGRTRVWVGHGTEDGVCDFGGTRAWFDREVGGTEAEGVDGEFRGYEGWRHKLHAELGDDKHMFANEVAEWILKRSASDSGRDQGQGQGGQEEVKPRL</sequence>